<dbReference type="GO" id="GO:0043527">
    <property type="term" value="C:tRNA methyltransferase complex"/>
    <property type="evidence" value="ECO:0007669"/>
    <property type="project" value="TreeGrafter"/>
</dbReference>
<dbReference type="PROSITE" id="PS51625">
    <property type="entry name" value="SAM_MT_TRMB"/>
    <property type="match status" value="1"/>
</dbReference>
<evidence type="ECO:0000313" key="8">
    <source>
        <dbReference type="EMBL" id="VEU59763.1"/>
    </source>
</evidence>
<proteinExistence type="inferred from homology"/>
<keyword evidence="9" id="KW-1185">Reference proteome</keyword>
<comment type="function">
    <text evidence="2 7">Catalyzes the formation of N(7)-methylguanine at position 46 (m7G46) in tRNA.</text>
</comment>
<comment type="caution">
    <text evidence="7">Lacks conserved residue(s) required for the propagation of feature annotation.</text>
</comment>
<evidence type="ECO:0000256" key="7">
    <source>
        <dbReference type="HAMAP-Rule" id="MF_01057"/>
    </source>
</evidence>
<feature type="binding site" evidence="7">
    <location>
        <position position="111"/>
    </location>
    <ligand>
        <name>substrate</name>
    </ligand>
</feature>
<dbReference type="EMBL" id="LR214951">
    <property type="protein sequence ID" value="VEU59763.1"/>
    <property type="molecule type" value="Genomic_DNA"/>
</dbReference>
<keyword evidence="5 7" id="KW-0949">S-adenosyl-L-methionine</keyword>
<dbReference type="EC" id="2.1.1.33" evidence="7"/>
<name>A0A449A6I1_9BACT</name>
<gene>
    <name evidence="7 8" type="primary">trmB</name>
    <name evidence="8" type="ORF">NCTC10166_00748</name>
</gene>
<protein>
    <recommendedName>
        <fullName evidence="7">tRNA (guanine-N(7)-)-methyltransferase</fullName>
        <ecNumber evidence="7">2.1.1.33</ecNumber>
    </recommendedName>
    <alternativeName>
        <fullName evidence="7">tRNA (guanine(46)-N(7))-methyltransferase</fullName>
    </alternativeName>
    <alternativeName>
        <fullName evidence="7">tRNA(m7G46)-methyltransferase</fullName>
    </alternativeName>
</protein>
<feature type="binding site" evidence="7">
    <location>
        <position position="143"/>
    </location>
    <ligand>
        <name>substrate</name>
    </ligand>
</feature>
<comment type="pathway">
    <text evidence="7">tRNA modification; N(7)-methylguanine-tRNA biosynthesis.</text>
</comment>
<dbReference type="Proteomes" id="UP000289440">
    <property type="component" value="Chromosome"/>
</dbReference>
<evidence type="ECO:0000256" key="3">
    <source>
        <dbReference type="ARBA" id="ARBA00022603"/>
    </source>
</evidence>
<dbReference type="InterPro" id="IPR029063">
    <property type="entry name" value="SAM-dependent_MTases_sf"/>
</dbReference>
<evidence type="ECO:0000256" key="5">
    <source>
        <dbReference type="ARBA" id="ARBA00022691"/>
    </source>
</evidence>
<keyword evidence="6 7" id="KW-0819">tRNA processing</keyword>
<dbReference type="Gene3D" id="3.40.50.150">
    <property type="entry name" value="Vaccinia Virus protein VP39"/>
    <property type="match status" value="1"/>
</dbReference>
<dbReference type="GO" id="GO:0008176">
    <property type="term" value="F:tRNA (guanine(46)-N7)-methyltransferase activity"/>
    <property type="evidence" value="ECO:0007669"/>
    <property type="project" value="UniProtKB-UniRule"/>
</dbReference>
<comment type="similarity">
    <text evidence="7">Belongs to the class I-like SAM-binding methyltransferase superfamily. TrmB family.</text>
</comment>
<keyword evidence="3 7" id="KW-0489">Methyltransferase</keyword>
<dbReference type="InterPro" id="IPR055361">
    <property type="entry name" value="tRNA_methyltr_TrmB_bact"/>
</dbReference>
<dbReference type="InterPro" id="IPR003358">
    <property type="entry name" value="tRNA_(Gua-N-7)_MeTrfase_Trmb"/>
</dbReference>
<dbReference type="OrthoDB" id="9802090at2"/>
<feature type="binding site" evidence="7">
    <location>
        <position position="59"/>
    </location>
    <ligand>
        <name>S-adenosyl-L-methionine</name>
        <dbReference type="ChEBI" id="CHEBI:59789"/>
    </ligand>
</feature>
<dbReference type="PANTHER" id="PTHR23417">
    <property type="entry name" value="3-DEOXY-D-MANNO-OCTULOSONIC-ACID TRANSFERASE/TRNA GUANINE-N 7 - -METHYLTRANSFERASE"/>
    <property type="match status" value="1"/>
</dbReference>
<organism evidence="8 9">
    <name type="scientific">Mesomycoplasma neurolyticum</name>
    <dbReference type="NCBI Taxonomy" id="2120"/>
    <lineage>
        <taxon>Bacteria</taxon>
        <taxon>Bacillati</taxon>
        <taxon>Mycoplasmatota</taxon>
        <taxon>Mycoplasmoidales</taxon>
        <taxon>Metamycoplasmataceae</taxon>
        <taxon>Mesomycoplasma</taxon>
    </lineage>
</organism>
<dbReference type="AlphaFoldDB" id="A0A449A6I1"/>
<dbReference type="PANTHER" id="PTHR23417:SF14">
    <property type="entry name" value="PENTACOTRIPEPTIDE-REPEAT REGION OF PRORP DOMAIN-CONTAINING PROTEIN"/>
    <property type="match status" value="1"/>
</dbReference>
<reference evidence="8 9" key="1">
    <citation type="submission" date="2019-01" db="EMBL/GenBank/DDBJ databases">
        <authorList>
            <consortium name="Pathogen Informatics"/>
        </authorList>
    </citation>
    <scope>NUCLEOTIDE SEQUENCE [LARGE SCALE GENOMIC DNA]</scope>
    <source>
        <strain evidence="8 9">NCTC10166</strain>
    </source>
</reference>
<accession>A0A449A6I1</accession>
<comment type="catalytic activity">
    <reaction evidence="1 7">
        <text>guanosine(46) in tRNA + S-adenosyl-L-methionine = N(7)-methylguanosine(46) in tRNA + S-adenosyl-L-homocysteine</text>
        <dbReference type="Rhea" id="RHEA:42708"/>
        <dbReference type="Rhea" id="RHEA-COMP:10188"/>
        <dbReference type="Rhea" id="RHEA-COMP:10189"/>
        <dbReference type="ChEBI" id="CHEBI:57856"/>
        <dbReference type="ChEBI" id="CHEBI:59789"/>
        <dbReference type="ChEBI" id="CHEBI:74269"/>
        <dbReference type="ChEBI" id="CHEBI:74480"/>
        <dbReference type="EC" id="2.1.1.33"/>
    </reaction>
</comment>
<feature type="binding site" evidence="7">
    <location>
        <begin position="181"/>
        <end position="184"/>
    </location>
    <ligand>
        <name>substrate</name>
    </ligand>
</feature>
<keyword evidence="4 7" id="KW-0808">Transferase</keyword>
<evidence type="ECO:0000256" key="6">
    <source>
        <dbReference type="ARBA" id="ARBA00022694"/>
    </source>
</evidence>
<dbReference type="CDD" id="cd02440">
    <property type="entry name" value="AdoMet_MTases"/>
    <property type="match status" value="1"/>
</dbReference>
<dbReference type="Pfam" id="PF02390">
    <property type="entry name" value="Methyltransf_4"/>
    <property type="match status" value="1"/>
</dbReference>
<dbReference type="SUPFAM" id="SSF53335">
    <property type="entry name" value="S-adenosyl-L-methionine-dependent methyltransferases"/>
    <property type="match status" value="1"/>
</dbReference>
<evidence type="ECO:0000256" key="2">
    <source>
        <dbReference type="ARBA" id="ARBA00003015"/>
    </source>
</evidence>
<feature type="binding site" evidence="7">
    <location>
        <position position="86"/>
    </location>
    <ligand>
        <name>S-adenosyl-L-methionine</name>
        <dbReference type="ChEBI" id="CHEBI:59789"/>
    </ligand>
</feature>
<feature type="binding site" evidence="7">
    <location>
        <position position="107"/>
    </location>
    <ligand>
        <name>S-adenosyl-L-methionine</name>
        <dbReference type="ChEBI" id="CHEBI:59789"/>
    </ligand>
</feature>
<feature type="binding site" evidence="7">
    <location>
        <position position="34"/>
    </location>
    <ligand>
        <name>S-adenosyl-L-methionine</name>
        <dbReference type="ChEBI" id="CHEBI:59789"/>
    </ligand>
</feature>
<evidence type="ECO:0000256" key="4">
    <source>
        <dbReference type="ARBA" id="ARBA00022679"/>
    </source>
</evidence>
<dbReference type="NCBIfam" id="TIGR00091">
    <property type="entry name" value="tRNA (guanosine(46)-N7)-methyltransferase TrmB"/>
    <property type="match status" value="1"/>
</dbReference>
<dbReference type="UniPathway" id="UPA00989"/>
<dbReference type="RefSeq" id="WP_129720132.1">
    <property type="nucleotide sequence ID" value="NZ_LR214951.1"/>
</dbReference>
<dbReference type="NCBIfam" id="NF001080">
    <property type="entry name" value="PRK00121.2-2"/>
    <property type="match status" value="1"/>
</dbReference>
<dbReference type="KEGG" id="mnu:NCTC10166_00748"/>
<sequence>MRLKNNPLAMKNLENSGFLINDFPYSINTNTILELGMGKGEMITELAFQNPNVNYVGIEKYATAAEKAAKKAKKLNLQNFKIIVCDIKDLLNLLNGQVNLIWLTFSDPWPKKKHFKRRLTYKTFLEIYKKLLTTNGVVKFKTDNDKLFEFTIESLKEFGAKITKKTLDLHKSEWANTNVMTGYEKKWSEKNKNINFLEFKF</sequence>
<evidence type="ECO:0000256" key="1">
    <source>
        <dbReference type="ARBA" id="ARBA00000142"/>
    </source>
</evidence>
<evidence type="ECO:0000313" key="9">
    <source>
        <dbReference type="Proteomes" id="UP000289440"/>
    </source>
</evidence>
<dbReference type="HAMAP" id="MF_01057">
    <property type="entry name" value="tRNA_methyltr_TrmB"/>
    <property type="match status" value="1"/>
</dbReference>